<dbReference type="AlphaFoldDB" id="A0A023AZA7"/>
<dbReference type="VEuPathDB" id="CryptoDB:GNI_153330"/>
<gene>
    <name evidence="2" type="ORF">GNI_153330</name>
</gene>
<protein>
    <submittedName>
        <fullName evidence="2">Uncharacterized protein</fullName>
    </submittedName>
</protein>
<evidence type="ECO:0000256" key="1">
    <source>
        <dbReference type="SAM" id="MobiDB-lite"/>
    </source>
</evidence>
<evidence type="ECO:0000313" key="2">
    <source>
        <dbReference type="EMBL" id="EZG44041.1"/>
    </source>
</evidence>
<keyword evidence="3" id="KW-1185">Reference proteome</keyword>
<feature type="region of interest" description="Disordered" evidence="1">
    <location>
        <begin position="29"/>
        <end position="49"/>
    </location>
</feature>
<evidence type="ECO:0000313" key="3">
    <source>
        <dbReference type="Proteomes" id="UP000019763"/>
    </source>
</evidence>
<proteinExistence type="predicted"/>
<sequence length="49" mass="5032">LVFACAASMSPPSFQPSVLQSSVFHRTDLSSVGSQSSGTWAKSPSNSDG</sequence>
<dbReference type="RefSeq" id="XP_011132834.1">
    <property type="nucleotide sequence ID" value="XM_011134532.1"/>
</dbReference>
<comment type="caution">
    <text evidence="2">The sequence shown here is derived from an EMBL/GenBank/DDBJ whole genome shotgun (WGS) entry which is preliminary data.</text>
</comment>
<name>A0A023AZA7_GRENI</name>
<reference evidence="2" key="1">
    <citation type="submission" date="2013-12" db="EMBL/GenBank/DDBJ databases">
        <authorList>
            <person name="Omoto C.K."/>
            <person name="Sibley D."/>
            <person name="Venepally P."/>
            <person name="Hadjithomas M."/>
            <person name="Karamycheva S."/>
            <person name="Brunk B."/>
            <person name="Roos D."/>
            <person name="Caler E."/>
            <person name="Lorenzi H."/>
        </authorList>
    </citation>
    <scope>NUCLEOTIDE SEQUENCE</scope>
</reference>
<dbReference type="GeneID" id="22915327"/>
<dbReference type="EMBL" id="AFNH02001143">
    <property type="protein sequence ID" value="EZG44041.1"/>
    <property type="molecule type" value="Genomic_DNA"/>
</dbReference>
<dbReference type="Proteomes" id="UP000019763">
    <property type="component" value="Unassembled WGS sequence"/>
</dbReference>
<organism evidence="2 3">
    <name type="scientific">Gregarina niphandrodes</name>
    <name type="common">Septate eugregarine</name>
    <dbReference type="NCBI Taxonomy" id="110365"/>
    <lineage>
        <taxon>Eukaryota</taxon>
        <taxon>Sar</taxon>
        <taxon>Alveolata</taxon>
        <taxon>Apicomplexa</taxon>
        <taxon>Conoidasida</taxon>
        <taxon>Gregarinasina</taxon>
        <taxon>Eugregarinorida</taxon>
        <taxon>Gregarinidae</taxon>
        <taxon>Gregarina</taxon>
    </lineage>
</organism>
<feature type="non-terminal residue" evidence="2">
    <location>
        <position position="49"/>
    </location>
</feature>
<feature type="non-terminal residue" evidence="2">
    <location>
        <position position="1"/>
    </location>
</feature>
<accession>A0A023AZA7</accession>